<dbReference type="Pfam" id="PF07883">
    <property type="entry name" value="Cupin_2"/>
    <property type="match status" value="1"/>
</dbReference>
<gene>
    <name evidence="5" type="ORF">GCM10011391_30700</name>
</gene>
<dbReference type="SUPFAM" id="SSF47413">
    <property type="entry name" value="lambda repressor-like DNA-binding domains"/>
    <property type="match status" value="1"/>
</dbReference>
<dbReference type="CDD" id="cd00093">
    <property type="entry name" value="HTH_XRE"/>
    <property type="match status" value="1"/>
</dbReference>
<dbReference type="AlphaFoldDB" id="A0A8J2YKQ1"/>
<reference evidence="5" key="1">
    <citation type="journal article" date="2014" name="Int. J. Syst. Evol. Microbiol.">
        <title>Complete genome sequence of Corynebacterium casei LMG S-19264T (=DSM 44701T), isolated from a smear-ripened cheese.</title>
        <authorList>
            <consortium name="US DOE Joint Genome Institute (JGI-PGF)"/>
            <person name="Walter F."/>
            <person name="Albersmeier A."/>
            <person name="Kalinowski J."/>
            <person name="Ruckert C."/>
        </authorList>
    </citation>
    <scope>NUCLEOTIDE SEQUENCE</scope>
    <source>
        <strain evidence="5">CGMCC 1.15371</strain>
    </source>
</reference>
<dbReference type="GO" id="GO:0003677">
    <property type="term" value="F:DNA binding"/>
    <property type="evidence" value="ECO:0007669"/>
    <property type="project" value="UniProtKB-KW"/>
</dbReference>
<evidence type="ECO:0000256" key="2">
    <source>
        <dbReference type="ARBA" id="ARBA00023125"/>
    </source>
</evidence>
<keyword evidence="2" id="KW-0238">DNA-binding</keyword>
<dbReference type="PANTHER" id="PTHR46797:SF23">
    <property type="entry name" value="HTH-TYPE TRANSCRIPTIONAL REGULATOR SUTR"/>
    <property type="match status" value="1"/>
</dbReference>
<keyword evidence="6" id="KW-1185">Reference proteome</keyword>
<dbReference type="InterPro" id="IPR050807">
    <property type="entry name" value="TransReg_Diox_bact_type"/>
</dbReference>
<name>A0A8J2YKQ1_9BACL</name>
<dbReference type="InterPro" id="IPR011051">
    <property type="entry name" value="RmlC_Cupin_sf"/>
</dbReference>
<dbReference type="InterPro" id="IPR014710">
    <property type="entry name" value="RmlC-like_jellyroll"/>
</dbReference>
<dbReference type="Proteomes" id="UP000628775">
    <property type="component" value="Unassembled WGS sequence"/>
</dbReference>
<dbReference type="EMBL" id="BMIR01000017">
    <property type="protein sequence ID" value="GGE49789.1"/>
    <property type="molecule type" value="Genomic_DNA"/>
</dbReference>
<evidence type="ECO:0000259" key="4">
    <source>
        <dbReference type="PROSITE" id="PS50943"/>
    </source>
</evidence>
<proteinExistence type="predicted"/>
<dbReference type="GO" id="GO:0005829">
    <property type="term" value="C:cytosol"/>
    <property type="evidence" value="ECO:0007669"/>
    <property type="project" value="TreeGrafter"/>
</dbReference>
<evidence type="ECO:0000313" key="5">
    <source>
        <dbReference type="EMBL" id="GGE49789.1"/>
    </source>
</evidence>
<dbReference type="InterPro" id="IPR010982">
    <property type="entry name" value="Lambda_DNA-bd_dom_sf"/>
</dbReference>
<dbReference type="SUPFAM" id="SSF51182">
    <property type="entry name" value="RmlC-like cupins"/>
    <property type="match status" value="1"/>
</dbReference>
<evidence type="ECO:0000256" key="3">
    <source>
        <dbReference type="ARBA" id="ARBA00023163"/>
    </source>
</evidence>
<dbReference type="PANTHER" id="PTHR46797">
    <property type="entry name" value="HTH-TYPE TRANSCRIPTIONAL REGULATOR"/>
    <property type="match status" value="1"/>
</dbReference>
<dbReference type="Pfam" id="PF01381">
    <property type="entry name" value="HTH_3"/>
    <property type="match status" value="1"/>
</dbReference>
<accession>A0A8J2YKQ1</accession>
<sequence>MQTTQLNELIGKRLKEMRMKKGLSLDNVAELTGVSKPMLGQIERARSNPTVSTLWKIAEGLNVPFTAFLEDKKSEVNIVKETELTPIKENDEQFEVFPVFPMAGGKPFEIYKVTLLPGCHYQAAAHPTGVEEYLWLYSGTIRIRIGDETYAIREKEGIQFSADQSHLYMNSGKATASLVMVIYYPL</sequence>
<dbReference type="InterPro" id="IPR001387">
    <property type="entry name" value="Cro/C1-type_HTH"/>
</dbReference>
<evidence type="ECO:0000313" key="6">
    <source>
        <dbReference type="Proteomes" id="UP000628775"/>
    </source>
</evidence>
<keyword evidence="1" id="KW-0805">Transcription regulation</keyword>
<keyword evidence="3" id="KW-0804">Transcription</keyword>
<dbReference type="Gene3D" id="2.60.120.10">
    <property type="entry name" value="Jelly Rolls"/>
    <property type="match status" value="1"/>
</dbReference>
<dbReference type="Gene3D" id="1.10.260.40">
    <property type="entry name" value="lambda repressor-like DNA-binding domains"/>
    <property type="match status" value="1"/>
</dbReference>
<dbReference type="SMART" id="SM00530">
    <property type="entry name" value="HTH_XRE"/>
    <property type="match status" value="1"/>
</dbReference>
<comment type="caution">
    <text evidence="5">The sequence shown here is derived from an EMBL/GenBank/DDBJ whole genome shotgun (WGS) entry which is preliminary data.</text>
</comment>
<protein>
    <submittedName>
        <fullName evidence="5">Transcriptional regulator</fullName>
    </submittedName>
</protein>
<dbReference type="PROSITE" id="PS50943">
    <property type="entry name" value="HTH_CROC1"/>
    <property type="match status" value="1"/>
</dbReference>
<organism evidence="5 6">
    <name type="scientific">Pullulanibacillus camelliae</name>
    <dbReference type="NCBI Taxonomy" id="1707096"/>
    <lineage>
        <taxon>Bacteria</taxon>
        <taxon>Bacillati</taxon>
        <taxon>Bacillota</taxon>
        <taxon>Bacilli</taxon>
        <taxon>Bacillales</taxon>
        <taxon>Sporolactobacillaceae</taxon>
        <taxon>Pullulanibacillus</taxon>
    </lineage>
</organism>
<reference evidence="5" key="2">
    <citation type="submission" date="2020-09" db="EMBL/GenBank/DDBJ databases">
        <authorList>
            <person name="Sun Q."/>
            <person name="Zhou Y."/>
        </authorList>
    </citation>
    <scope>NUCLEOTIDE SEQUENCE</scope>
    <source>
        <strain evidence="5">CGMCC 1.15371</strain>
    </source>
</reference>
<dbReference type="CDD" id="cd02209">
    <property type="entry name" value="cupin_XRE_C"/>
    <property type="match status" value="1"/>
</dbReference>
<dbReference type="InterPro" id="IPR013096">
    <property type="entry name" value="Cupin_2"/>
</dbReference>
<dbReference type="RefSeq" id="WP_188696177.1">
    <property type="nucleotide sequence ID" value="NZ_BMIR01000017.1"/>
</dbReference>
<dbReference type="GO" id="GO:0003700">
    <property type="term" value="F:DNA-binding transcription factor activity"/>
    <property type="evidence" value="ECO:0007669"/>
    <property type="project" value="TreeGrafter"/>
</dbReference>
<feature type="domain" description="HTH cro/C1-type" evidence="4">
    <location>
        <begin position="14"/>
        <end position="68"/>
    </location>
</feature>
<evidence type="ECO:0000256" key="1">
    <source>
        <dbReference type="ARBA" id="ARBA00023015"/>
    </source>
</evidence>